<proteinExistence type="inferred from homology"/>
<dbReference type="Gene3D" id="3.40.50.850">
    <property type="entry name" value="Isochorismatase-like"/>
    <property type="match status" value="1"/>
</dbReference>
<dbReference type="Pfam" id="PF00857">
    <property type="entry name" value="Isochorismatase"/>
    <property type="match status" value="1"/>
</dbReference>
<gene>
    <name evidence="4" type="primary">yrdC</name>
    <name evidence="4" type="ORF">J1TS3_08010</name>
</gene>
<dbReference type="SUPFAM" id="SSF52499">
    <property type="entry name" value="Isochorismatase-like hydrolases"/>
    <property type="match status" value="1"/>
</dbReference>
<dbReference type="CDD" id="cd01014">
    <property type="entry name" value="nicotinamidase_related"/>
    <property type="match status" value="1"/>
</dbReference>
<comment type="similarity">
    <text evidence="1">Belongs to the isochorismatase family.</text>
</comment>
<comment type="caution">
    <text evidence="4">The sequence shown here is derived from an EMBL/GenBank/DDBJ whole genome shotgun (WGS) entry which is preliminary data.</text>
</comment>
<dbReference type="PANTHER" id="PTHR43540">
    <property type="entry name" value="PEROXYUREIDOACRYLATE/UREIDOACRYLATE AMIDOHYDROLASE-RELATED"/>
    <property type="match status" value="1"/>
</dbReference>
<keyword evidence="2" id="KW-0378">Hydrolase</keyword>
<dbReference type="PANTHER" id="PTHR43540:SF1">
    <property type="entry name" value="ISOCHORISMATASE HYDROLASE"/>
    <property type="match status" value="1"/>
</dbReference>
<dbReference type="Proteomes" id="UP000680279">
    <property type="component" value="Unassembled WGS sequence"/>
</dbReference>
<accession>A0ABQ4K3F7</accession>
<dbReference type="RefSeq" id="WP_018706326.1">
    <property type="nucleotide sequence ID" value="NZ_BOQT01000002.1"/>
</dbReference>
<reference evidence="4 5" key="1">
    <citation type="submission" date="2021-03" db="EMBL/GenBank/DDBJ databases">
        <title>Antimicrobial resistance genes in bacteria isolated from Japanese honey, and their potential for conferring macrolide and lincosamide resistance in the American foulbrood pathogen Paenibacillus larvae.</title>
        <authorList>
            <person name="Okamoto M."/>
            <person name="Kumagai M."/>
            <person name="Kanamori H."/>
            <person name="Takamatsu D."/>
        </authorList>
    </citation>
    <scope>NUCLEOTIDE SEQUENCE [LARGE SCALE GENOMIC DNA]</scope>
    <source>
        <strain evidence="4 5">J1TS3</strain>
    </source>
</reference>
<evidence type="ECO:0000256" key="1">
    <source>
        <dbReference type="ARBA" id="ARBA00006336"/>
    </source>
</evidence>
<evidence type="ECO:0000259" key="3">
    <source>
        <dbReference type="Pfam" id="PF00857"/>
    </source>
</evidence>
<sequence length="188" mass="21143">MKPILNHPVLVMIDIQKGFDEEKWGERNNLQAEKNMKQLLSIWRLKRLPIIHVQHLSQDSDSSFYPGKPGVDFKEFAKPLKGEMVIQKRVNSAFIGTNLEEHLKQKGLNHVVIAGLTTPHCVSTTTRMSGNLGFNTFLISDATAAFGITANDVYYSPDEVHNLSIATLQGEFATVLTTRELMDSFDRT</sequence>
<evidence type="ECO:0000313" key="5">
    <source>
        <dbReference type="Proteomes" id="UP000680279"/>
    </source>
</evidence>
<organism evidence="4 5">
    <name type="scientific">Siminovitchia fordii</name>
    <dbReference type="NCBI Taxonomy" id="254759"/>
    <lineage>
        <taxon>Bacteria</taxon>
        <taxon>Bacillati</taxon>
        <taxon>Bacillota</taxon>
        <taxon>Bacilli</taxon>
        <taxon>Bacillales</taxon>
        <taxon>Bacillaceae</taxon>
        <taxon>Siminovitchia</taxon>
    </lineage>
</organism>
<dbReference type="EMBL" id="BOQT01000002">
    <property type="protein sequence ID" value="GIN19667.1"/>
    <property type="molecule type" value="Genomic_DNA"/>
</dbReference>
<dbReference type="InterPro" id="IPR050272">
    <property type="entry name" value="Isochorismatase-like_hydrls"/>
</dbReference>
<name>A0ABQ4K3F7_9BACI</name>
<dbReference type="InterPro" id="IPR036380">
    <property type="entry name" value="Isochorismatase-like_sf"/>
</dbReference>
<feature type="domain" description="Isochorismatase-like" evidence="3">
    <location>
        <begin position="9"/>
        <end position="179"/>
    </location>
</feature>
<protein>
    <submittedName>
        <fullName evidence="4">Isochorismatase family protein YrdC</fullName>
    </submittedName>
</protein>
<dbReference type="InterPro" id="IPR000868">
    <property type="entry name" value="Isochorismatase-like_dom"/>
</dbReference>
<keyword evidence="5" id="KW-1185">Reference proteome</keyword>
<evidence type="ECO:0000313" key="4">
    <source>
        <dbReference type="EMBL" id="GIN19667.1"/>
    </source>
</evidence>
<evidence type="ECO:0000256" key="2">
    <source>
        <dbReference type="ARBA" id="ARBA00022801"/>
    </source>
</evidence>